<gene>
    <name evidence="1" type="ORF">J1C55_05830</name>
</gene>
<organism evidence="1 2">
    <name type="scientific">Winogradskyella immobilis</name>
    <dbReference type="NCBI Taxonomy" id="2816852"/>
    <lineage>
        <taxon>Bacteria</taxon>
        <taxon>Pseudomonadati</taxon>
        <taxon>Bacteroidota</taxon>
        <taxon>Flavobacteriia</taxon>
        <taxon>Flavobacteriales</taxon>
        <taxon>Flavobacteriaceae</taxon>
        <taxon>Winogradskyella</taxon>
    </lineage>
</organism>
<accession>A0ABS8ELL0</accession>
<reference evidence="2" key="1">
    <citation type="submission" date="2021-03" db="EMBL/GenBank/DDBJ databases">
        <title>Genome of Cognatishimia sp. F0-27.</title>
        <authorList>
            <person name="Ping X."/>
        </authorList>
    </citation>
    <scope>NUCLEOTIDE SEQUENCE [LARGE SCALE GENOMIC DNA]</scope>
    <source>
        <strain evidence="2">E313</strain>
    </source>
</reference>
<evidence type="ECO:0000313" key="1">
    <source>
        <dbReference type="EMBL" id="MCC1484104.1"/>
    </source>
</evidence>
<dbReference type="RefSeq" id="WP_227476549.1">
    <property type="nucleotide sequence ID" value="NZ_JAFMPT010000005.1"/>
</dbReference>
<comment type="caution">
    <text evidence="1">The sequence shown here is derived from an EMBL/GenBank/DDBJ whole genome shotgun (WGS) entry which is preliminary data.</text>
</comment>
<name>A0ABS8ELL0_9FLAO</name>
<sequence length="127" mass="14991">MKHIIYIITLFISTTIFAQKEATIVKEIKLHYTCDEGTSQAYKDFANENYKLISYGLVISEDWDFDKFYWKHMKEKYNIIMGNGGCLVDEAMLCYSNKMRALLLKKFGEDIFEKGKKEAKLLYQKKE</sequence>
<keyword evidence="2" id="KW-1185">Reference proteome</keyword>
<protein>
    <submittedName>
        <fullName evidence="1">Uncharacterized protein</fullName>
    </submittedName>
</protein>
<proteinExistence type="predicted"/>
<reference evidence="2" key="2">
    <citation type="submission" date="2023-07" db="EMBL/GenBank/DDBJ databases">
        <title>Genome of Winogradskyella sp. E313.</title>
        <authorList>
            <person name="Zhou Y."/>
        </authorList>
    </citation>
    <scope>NUCLEOTIDE SEQUENCE [LARGE SCALE GENOMIC DNA]</scope>
    <source>
        <strain evidence="2">E313</strain>
    </source>
</reference>
<dbReference type="EMBL" id="JAFMPT010000005">
    <property type="protein sequence ID" value="MCC1484104.1"/>
    <property type="molecule type" value="Genomic_DNA"/>
</dbReference>
<dbReference type="Proteomes" id="UP000778797">
    <property type="component" value="Unassembled WGS sequence"/>
</dbReference>
<evidence type="ECO:0000313" key="2">
    <source>
        <dbReference type="Proteomes" id="UP000778797"/>
    </source>
</evidence>